<dbReference type="PANTHER" id="PTHR15835:SF6">
    <property type="entry name" value="ZINC FINGER C3HC-TYPE PROTEIN 1"/>
    <property type="match status" value="1"/>
</dbReference>
<feature type="domain" description="C3HC-type" evidence="7">
    <location>
        <begin position="113"/>
        <end position="250"/>
    </location>
</feature>
<evidence type="ECO:0000256" key="6">
    <source>
        <dbReference type="SAM" id="MobiDB-lite"/>
    </source>
</evidence>
<dbReference type="Pfam" id="PF07967">
    <property type="entry name" value="zf-C3HC"/>
    <property type="match status" value="1"/>
</dbReference>
<organism evidence="9 10">
    <name type="scientific">Zalerion maritima</name>
    <dbReference type="NCBI Taxonomy" id="339359"/>
    <lineage>
        <taxon>Eukaryota</taxon>
        <taxon>Fungi</taxon>
        <taxon>Dikarya</taxon>
        <taxon>Ascomycota</taxon>
        <taxon>Pezizomycotina</taxon>
        <taxon>Sordariomycetes</taxon>
        <taxon>Lulworthiomycetidae</taxon>
        <taxon>Lulworthiales</taxon>
        <taxon>Lulworthiaceae</taxon>
        <taxon>Zalerion</taxon>
    </lineage>
</organism>
<evidence type="ECO:0000259" key="7">
    <source>
        <dbReference type="Pfam" id="PF07967"/>
    </source>
</evidence>
<evidence type="ECO:0000256" key="1">
    <source>
        <dbReference type="ARBA" id="ARBA00004123"/>
    </source>
</evidence>
<evidence type="ECO:0000259" key="8">
    <source>
        <dbReference type="Pfam" id="PF08600"/>
    </source>
</evidence>
<feature type="compositionally biased region" description="Basic and acidic residues" evidence="6">
    <location>
        <begin position="500"/>
        <end position="511"/>
    </location>
</feature>
<dbReference type="Proteomes" id="UP001201980">
    <property type="component" value="Unassembled WGS sequence"/>
</dbReference>
<keyword evidence="4" id="KW-0862">Zinc</keyword>
<dbReference type="PANTHER" id="PTHR15835">
    <property type="entry name" value="NUCLEAR-INTERACTING PARTNER OF ALK"/>
    <property type="match status" value="1"/>
</dbReference>
<evidence type="ECO:0000313" key="9">
    <source>
        <dbReference type="EMBL" id="KAJ2894855.1"/>
    </source>
</evidence>
<feature type="compositionally biased region" description="Polar residues" evidence="6">
    <location>
        <begin position="40"/>
        <end position="61"/>
    </location>
</feature>
<dbReference type="InterPro" id="IPR013909">
    <property type="entry name" value="NuBaID_C"/>
</dbReference>
<evidence type="ECO:0000256" key="4">
    <source>
        <dbReference type="ARBA" id="ARBA00022833"/>
    </source>
</evidence>
<dbReference type="GO" id="GO:0005634">
    <property type="term" value="C:nucleus"/>
    <property type="evidence" value="ECO:0007669"/>
    <property type="project" value="UniProtKB-SubCell"/>
</dbReference>
<feature type="domain" description="NuBaID C-terminal" evidence="8">
    <location>
        <begin position="284"/>
        <end position="391"/>
    </location>
</feature>
<dbReference type="InterPro" id="IPR012935">
    <property type="entry name" value="NuBaID_N"/>
</dbReference>
<feature type="compositionally biased region" description="Basic and acidic residues" evidence="6">
    <location>
        <begin position="456"/>
        <end position="467"/>
    </location>
</feature>
<dbReference type="AlphaFoldDB" id="A0AAD5RI47"/>
<feature type="region of interest" description="Disordered" evidence="6">
    <location>
        <begin position="1"/>
        <end position="66"/>
    </location>
</feature>
<reference evidence="9" key="1">
    <citation type="submission" date="2022-07" db="EMBL/GenBank/DDBJ databases">
        <title>Draft genome sequence of Zalerion maritima ATCC 34329, a (micro)plastics degrading marine fungus.</title>
        <authorList>
            <person name="Paco A."/>
            <person name="Goncalves M.F.M."/>
            <person name="Rocha-Santos T.A.P."/>
            <person name="Alves A."/>
        </authorList>
    </citation>
    <scope>NUCLEOTIDE SEQUENCE</scope>
    <source>
        <strain evidence="9">ATCC 34329</strain>
    </source>
</reference>
<name>A0AAD5RI47_9PEZI</name>
<dbReference type="Pfam" id="PF08600">
    <property type="entry name" value="NuBaID_C"/>
    <property type="match status" value="1"/>
</dbReference>
<sequence length="521" mass="57635">MNATKRKFNALVQGLGTRTSSEKPGSESATESATRKSSDGSRLQPTSDSAMPTPARSSALSATEDLKRRRVGGASITAVGGHGSSKSVTTISNIVLKKYVAPKDAKEAPRYCPADREQLIRRLATFQDLTDWTPKPDQVNEIEWAKRGWVCKGKERVQCSLCHKELVVKLNKKTVDGKEVSVLVASEIEEKLVDKYVEMMETSHQEDCLWRKRGCDDSLLRLALTDAVSSTTSLKTRYGELLDCQSFLPYSFNLRLPAEFDLEAVLSYLPADFFAPGETPNKVALSLALMGWQSLVHRKTGQPVPNSASCKTCLRRLGLWMFKSKEVDPETNQVIVPAPMDHLDPVREHRSFCPWRNAMAQLNSGSRRASIKDAMPAWQVLLTSVKNDSYLRNREKGSSSFFSRRPRSRGGQSERERQPATPGRANGNGKEPATPTTPAGSLGYGLGEETDEEKDKEEVAKDKERWARLRRVKSMFSTKDGKKLKRSQSRPGTGHTTLNGDKEKVNEKENDASGITGGAVA</sequence>
<feature type="compositionally biased region" description="Polar residues" evidence="6">
    <location>
        <begin position="489"/>
        <end position="499"/>
    </location>
</feature>
<comment type="caution">
    <text evidence="9">The sequence shown here is derived from an EMBL/GenBank/DDBJ whole genome shotgun (WGS) entry which is preliminary data.</text>
</comment>
<keyword evidence="2" id="KW-0479">Metal-binding</keyword>
<evidence type="ECO:0000256" key="3">
    <source>
        <dbReference type="ARBA" id="ARBA00022771"/>
    </source>
</evidence>
<protein>
    <submittedName>
        <fullName evidence="9">C3HC zinc finger domain-containing protein</fullName>
    </submittedName>
</protein>
<dbReference type="SUPFAM" id="SSF57924">
    <property type="entry name" value="Inhibitor of apoptosis (IAP) repeat"/>
    <property type="match status" value="1"/>
</dbReference>
<keyword evidence="10" id="KW-1185">Reference proteome</keyword>
<keyword evidence="3" id="KW-0863">Zinc-finger</keyword>
<dbReference type="GO" id="GO:0008270">
    <property type="term" value="F:zinc ion binding"/>
    <property type="evidence" value="ECO:0007669"/>
    <property type="project" value="UniProtKB-KW"/>
</dbReference>
<feature type="region of interest" description="Disordered" evidence="6">
    <location>
        <begin position="395"/>
        <end position="521"/>
    </location>
</feature>
<keyword evidence="5" id="KW-0539">Nucleus</keyword>
<accession>A0AAD5RI47</accession>
<evidence type="ECO:0000313" key="10">
    <source>
        <dbReference type="Proteomes" id="UP001201980"/>
    </source>
</evidence>
<gene>
    <name evidence="9" type="ORF">MKZ38_007173</name>
</gene>
<comment type="subcellular location">
    <subcellularLocation>
        <location evidence="1">Nucleus</location>
    </subcellularLocation>
</comment>
<dbReference type="EMBL" id="JAKWBI020000450">
    <property type="protein sequence ID" value="KAJ2894855.1"/>
    <property type="molecule type" value="Genomic_DNA"/>
</dbReference>
<evidence type="ECO:0000256" key="2">
    <source>
        <dbReference type="ARBA" id="ARBA00022723"/>
    </source>
</evidence>
<proteinExistence type="predicted"/>
<evidence type="ECO:0000256" key="5">
    <source>
        <dbReference type="ARBA" id="ARBA00023242"/>
    </source>
</evidence>